<evidence type="ECO:0000256" key="2">
    <source>
        <dbReference type="ARBA" id="ARBA00023315"/>
    </source>
</evidence>
<dbReference type="EMBL" id="JAABNR010000012">
    <property type="protein sequence ID" value="NBZ88628.1"/>
    <property type="molecule type" value="Genomic_DNA"/>
</dbReference>
<dbReference type="Pfam" id="PF00583">
    <property type="entry name" value="Acetyltransf_1"/>
    <property type="match status" value="1"/>
</dbReference>
<dbReference type="InterPro" id="IPR016181">
    <property type="entry name" value="Acyl_CoA_acyltransferase"/>
</dbReference>
<reference evidence="4" key="1">
    <citation type="submission" date="2020-01" db="EMBL/GenBank/DDBJ databases">
        <authorList>
            <person name="Chen W.-M."/>
        </authorList>
    </citation>
    <scope>NUCLEOTIDE SEQUENCE</scope>
    <source>
        <strain evidence="4">CYK-10</strain>
    </source>
</reference>
<keyword evidence="1" id="KW-0808">Transferase</keyword>
<proteinExistence type="predicted"/>
<evidence type="ECO:0000313" key="4">
    <source>
        <dbReference type="EMBL" id="NBZ88628.1"/>
    </source>
</evidence>
<sequence>MIRPITPSDLPRLREMLQALADHEGGTAVASLEALEAAAFGPRPLIRALIAEHGMVIYFPEFSTHRGLPGVFVQDLYVAPQARGQGLARALLKATLAHQDWGARFIALTVSHDNDLARAFYAKAGFASRGSEALIHMEPESL</sequence>
<name>A0AAE4YCE3_9RHOB</name>
<evidence type="ECO:0000313" key="5">
    <source>
        <dbReference type="Proteomes" id="UP001193501"/>
    </source>
</evidence>
<keyword evidence="2" id="KW-0012">Acyltransferase</keyword>
<gene>
    <name evidence="4" type="ORF">GV832_13620</name>
</gene>
<evidence type="ECO:0000259" key="3">
    <source>
        <dbReference type="PROSITE" id="PS51186"/>
    </source>
</evidence>
<dbReference type="SUPFAM" id="SSF55729">
    <property type="entry name" value="Acyl-CoA N-acyltransferases (Nat)"/>
    <property type="match status" value="1"/>
</dbReference>
<dbReference type="InterPro" id="IPR051016">
    <property type="entry name" value="Diverse_Substrate_AcTransf"/>
</dbReference>
<organism evidence="4 5">
    <name type="scientific">Stagnihabitans tardus</name>
    <dbReference type="NCBI Taxonomy" id="2699202"/>
    <lineage>
        <taxon>Bacteria</taxon>
        <taxon>Pseudomonadati</taxon>
        <taxon>Pseudomonadota</taxon>
        <taxon>Alphaproteobacteria</taxon>
        <taxon>Rhodobacterales</taxon>
        <taxon>Paracoccaceae</taxon>
        <taxon>Stagnihabitans</taxon>
    </lineage>
</organism>
<dbReference type="AlphaFoldDB" id="A0AAE4YCE3"/>
<dbReference type="Gene3D" id="3.40.630.30">
    <property type="match status" value="1"/>
</dbReference>
<dbReference type="PANTHER" id="PTHR10545:SF29">
    <property type="entry name" value="GH14572P-RELATED"/>
    <property type="match status" value="1"/>
</dbReference>
<protein>
    <submittedName>
        <fullName evidence="4">GNAT family N-acetyltransferase</fullName>
    </submittedName>
</protein>
<dbReference type="InterPro" id="IPR000182">
    <property type="entry name" value="GNAT_dom"/>
</dbReference>
<keyword evidence="5" id="KW-1185">Reference proteome</keyword>
<dbReference type="Proteomes" id="UP001193501">
    <property type="component" value="Unassembled WGS sequence"/>
</dbReference>
<dbReference type="RefSeq" id="WP_168775444.1">
    <property type="nucleotide sequence ID" value="NZ_JAABNR010000012.1"/>
</dbReference>
<evidence type="ECO:0000256" key="1">
    <source>
        <dbReference type="ARBA" id="ARBA00022679"/>
    </source>
</evidence>
<dbReference type="PANTHER" id="PTHR10545">
    <property type="entry name" value="DIAMINE N-ACETYLTRANSFERASE"/>
    <property type="match status" value="1"/>
</dbReference>
<dbReference type="CDD" id="cd04301">
    <property type="entry name" value="NAT_SF"/>
    <property type="match status" value="1"/>
</dbReference>
<dbReference type="PROSITE" id="PS51186">
    <property type="entry name" value="GNAT"/>
    <property type="match status" value="1"/>
</dbReference>
<feature type="domain" description="N-acetyltransferase" evidence="3">
    <location>
        <begin position="1"/>
        <end position="142"/>
    </location>
</feature>
<comment type="caution">
    <text evidence="4">The sequence shown here is derived from an EMBL/GenBank/DDBJ whole genome shotgun (WGS) entry which is preliminary data.</text>
</comment>
<dbReference type="GO" id="GO:0008080">
    <property type="term" value="F:N-acetyltransferase activity"/>
    <property type="evidence" value="ECO:0007669"/>
    <property type="project" value="TreeGrafter"/>
</dbReference>
<accession>A0AAE4YCE3</accession>